<proteinExistence type="predicted"/>
<protein>
    <submittedName>
        <fullName evidence="1">Uncharacterized protein</fullName>
    </submittedName>
</protein>
<sequence>KLTAPVQYEVDRNKNFVEDQTYVVPAVKRFEFGQGSGMI</sequence>
<accession>A0A699VHA1</accession>
<organism evidence="1">
    <name type="scientific">Tanacetum cinerariifolium</name>
    <name type="common">Dalmatian daisy</name>
    <name type="synonym">Chrysanthemum cinerariifolium</name>
    <dbReference type="NCBI Taxonomy" id="118510"/>
    <lineage>
        <taxon>Eukaryota</taxon>
        <taxon>Viridiplantae</taxon>
        <taxon>Streptophyta</taxon>
        <taxon>Embryophyta</taxon>
        <taxon>Tracheophyta</taxon>
        <taxon>Spermatophyta</taxon>
        <taxon>Magnoliopsida</taxon>
        <taxon>eudicotyledons</taxon>
        <taxon>Gunneridae</taxon>
        <taxon>Pentapetalae</taxon>
        <taxon>asterids</taxon>
        <taxon>campanulids</taxon>
        <taxon>Asterales</taxon>
        <taxon>Asteraceae</taxon>
        <taxon>Asteroideae</taxon>
        <taxon>Anthemideae</taxon>
        <taxon>Anthemidinae</taxon>
        <taxon>Tanacetum</taxon>
    </lineage>
</organism>
<gene>
    <name evidence="1" type="ORF">Tci_906884</name>
</gene>
<comment type="caution">
    <text evidence="1">The sequence shown here is derived from an EMBL/GenBank/DDBJ whole genome shotgun (WGS) entry which is preliminary data.</text>
</comment>
<reference evidence="1" key="1">
    <citation type="journal article" date="2019" name="Sci. Rep.">
        <title>Draft genome of Tanacetum cinerariifolium, the natural source of mosquito coil.</title>
        <authorList>
            <person name="Yamashiro T."/>
            <person name="Shiraishi A."/>
            <person name="Satake H."/>
            <person name="Nakayama K."/>
        </authorList>
    </citation>
    <scope>NUCLEOTIDE SEQUENCE</scope>
</reference>
<dbReference type="AlphaFoldDB" id="A0A699VHA1"/>
<evidence type="ECO:0000313" key="1">
    <source>
        <dbReference type="EMBL" id="GFD34915.1"/>
    </source>
</evidence>
<name>A0A699VHA1_TANCI</name>
<feature type="non-terminal residue" evidence="1">
    <location>
        <position position="1"/>
    </location>
</feature>
<dbReference type="EMBL" id="BKCJ011452280">
    <property type="protein sequence ID" value="GFD34915.1"/>
    <property type="molecule type" value="Genomic_DNA"/>
</dbReference>